<evidence type="ECO:0000256" key="5">
    <source>
        <dbReference type="SAM" id="Phobius"/>
    </source>
</evidence>
<feature type="compositionally biased region" description="Polar residues" evidence="4">
    <location>
        <begin position="70"/>
        <end position="86"/>
    </location>
</feature>
<dbReference type="Proteomes" id="UP000183530">
    <property type="component" value="Chromosome"/>
</dbReference>
<evidence type="ECO:0000256" key="3">
    <source>
        <dbReference type="ARBA" id="ARBA00022801"/>
    </source>
</evidence>
<organism evidence="7 8">
    <name type="scientific">Neomicrococcus aestuarii</name>
    <dbReference type="NCBI Taxonomy" id="556325"/>
    <lineage>
        <taxon>Bacteria</taxon>
        <taxon>Bacillati</taxon>
        <taxon>Actinomycetota</taxon>
        <taxon>Actinomycetes</taxon>
        <taxon>Micrococcales</taxon>
        <taxon>Micrococcaceae</taxon>
        <taxon>Neomicrococcus</taxon>
    </lineage>
</organism>
<proteinExistence type="inferred from homology"/>
<keyword evidence="5" id="KW-0812">Transmembrane</keyword>
<dbReference type="SUPFAM" id="SSF50494">
    <property type="entry name" value="Trypsin-like serine proteases"/>
    <property type="match status" value="1"/>
</dbReference>
<feature type="compositionally biased region" description="Polar residues" evidence="4">
    <location>
        <begin position="1"/>
        <end position="13"/>
    </location>
</feature>
<feature type="region of interest" description="Disordered" evidence="4">
    <location>
        <begin position="1"/>
        <end position="86"/>
    </location>
</feature>
<keyword evidence="5" id="KW-1133">Transmembrane helix</keyword>
<dbReference type="InterPro" id="IPR001478">
    <property type="entry name" value="PDZ"/>
</dbReference>
<evidence type="ECO:0000256" key="1">
    <source>
        <dbReference type="ARBA" id="ARBA00010541"/>
    </source>
</evidence>
<dbReference type="SMART" id="SM00228">
    <property type="entry name" value="PDZ"/>
    <property type="match status" value="1"/>
</dbReference>
<protein>
    <recommendedName>
        <fullName evidence="6">PDZ domain-containing protein</fullName>
    </recommendedName>
</protein>
<name>A0A1L2ZJX7_9MICC</name>
<dbReference type="RefSeq" id="WP_071893097.1">
    <property type="nucleotide sequence ID" value="NZ_CP018135.1"/>
</dbReference>
<feature type="region of interest" description="Disordered" evidence="4">
    <location>
        <begin position="305"/>
        <end position="335"/>
    </location>
</feature>
<dbReference type="PANTHER" id="PTHR43343:SF3">
    <property type="entry name" value="PROTEASE DO-LIKE 8, CHLOROPLASTIC"/>
    <property type="match status" value="1"/>
</dbReference>
<dbReference type="Gene3D" id="2.40.10.10">
    <property type="entry name" value="Trypsin-like serine proteases"/>
    <property type="match status" value="2"/>
</dbReference>
<keyword evidence="3" id="KW-0378">Hydrolase</keyword>
<keyword evidence="5" id="KW-0472">Membrane</keyword>
<accession>A0A1L2ZJX7</accession>
<evidence type="ECO:0000313" key="8">
    <source>
        <dbReference type="Proteomes" id="UP000183530"/>
    </source>
</evidence>
<dbReference type="Pfam" id="PF13365">
    <property type="entry name" value="Trypsin_2"/>
    <property type="match status" value="1"/>
</dbReference>
<dbReference type="EMBL" id="CP018135">
    <property type="protein sequence ID" value="APF39693.1"/>
    <property type="molecule type" value="Genomic_DNA"/>
</dbReference>
<reference evidence="7 8" key="1">
    <citation type="submission" date="2016-11" db="EMBL/GenBank/DDBJ databases">
        <title>Genome sequencing of Zhihengliuella aestuarii B18 antagonistic to Plasmodiophora brassicae.</title>
        <authorList>
            <person name="Luo Y."/>
        </authorList>
    </citation>
    <scope>NUCLEOTIDE SEQUENCE [LARGE SCALE GENOMIC DNA]</scope>
    <source>
        <strain evidence="7 8">B18</strain>
    </source>
</reference>
<dbReference type="InterPro" id="IPR009003">
    <property type="entry name" value="Peptidase_S1_PA"/>
</dbReference>
<dbReference type="InterPro" id="IPR036034">
    <property type="entry name" value="PDZ_sf"/>
</dbReference>
<dbReference type="InterPro" id="IPR001940">
    <property type="entry name" value="Peptidase_S1C"/>
</dbReference>
<dbReference type="Gene3D" id="2.30.42.10">
    <property type="match status" value="1"/>
</dbReference>
<dbReference type="SUPFAM" id="SSF50156">
    <property type="entry name" value="PDZ domain-like"/>
    <property type="match status" value="1"/>
</dbReference>
<dbReference type="Pfam" id="PF13180">
    <property type="entry name" value="PDZ_2"/>
    <property type="match status" value="1"/>
</dbReference>
<dbReference type="KEGG" id="nae:BHE16_00180"/>
<comment type="similarity">
    <text evidence="1">Belongs to the peptidase S1C family.</text>
</comment>
<dbReference type="InterPro" id="IPR051201">
    <property type="entry name" value="Chloro_Bact_Ser_Proteases"/>
</dbReference>
<keyword evidence="8" id="KW-1185">Reference proteome</keyword>
<gene>
    <name evidence="7" type="ORF">BHE16_00180</name>
</gene>
<dbReference type="GO" id="GO:0004252">
    <property type="term" value="F:serine-type endopeptidase activity"/>
    <property type="evidence" value="ECO:0007669"/>
    <property type="project" value="InterPro"/>
</dbReference>
<dbReference type="PANTHER" id="PTHR43343">
    <property type="entry name" value="PEPTIDASE S12"/>
    <property type="match status" value="1"/>
</dbReference>
<dbReference type="GO" id="GO:0006508">
    <property type="term" value="P:proteolysis"/>
    <property type="evidence" value="ECO:0007669"/>
    <property type="project" value="UniProtKB-KW"/>
</dbReference>
<evidence type="ECO:0000259" key="6">
    <source>
        <dbReference type="PROSITE" id="PS50106"/>
    </source>
</evidence>
<evidence type="ECO:0000256" key="4">
    <source>
        <dbReference type="SAM" id="MobiDB-lite"/>
    </source>
</evidence>
<sequence length="518" mass="52255">MNDSTPRNASGSSIPEVPNRAPGQSNQAGLQDDAQHTEAFPTAHESEQGDPRTSPIPVQPRYGQYGVPQAPQNSQSPYSQAYSTENGNQSAEALLVSDAAAENNRSAKRFTAKSLVGGMVLAGLLGGVVGGGAVVGVNALTGNSLLTSSSSQVSSGTADSAVVINNPENVTAVTAAAAKASPSVVTIEVSSGSTSGSGSGVILDKEGHILTNTHVVTLGGEVSDPQVTVQLSYGQVYSATVVGTDPLSDLAVIKIDADNLTPVEIGDSSELNVGDTAIAIGAPLGLSGTVTDGIVSTLNRTISVQSSAVPEESADTSTQEDGSDQFNFNIPGVPQQSTSSQGSIYLNVIQTDAAINQGNSGGALVDVNGKLIGINVAIASSSSSSASTGDTGNIGVGFSIPVDYAQRVAQEIIDNGEATHALLGVTVQAKASDVNESNTSFSIGAEVAEVSSGSAAEKAGLQSGDVIVGIGERVVSDSESLTAAVREFAKGDTAKVTFERDGQEQTVDVTFEQVTEAN</sequence>
<dbReference type="AlphaFoldDB" id="A0A1L2ZJX7"/>
<feature type="domain" description="PDZ" evidence="6">
    <location>
        <begin position="407"/>
        <end position="477"/>
    </location>
</feature>
<dbReference type="PRINTS" id="PR00834">
    <property type="entry name" value="PROTEASES2C"/>
</dbReference>
<feature type="transmembrane region" description="Helical" evidence="5">
    <location>
        <begin position="115"/>
        <end position="140"/>
    </location>
</feature>
<evidence type="ECO:0000313" key="7">
    <source>
        <dbReference type="EMBL" id="APF39693.1"/>
    </source>
</evidence>
<dbReference type="OrthoDB" id="9758917at2"/>
<dbReference type="STRING" id="556325.BHE16_00180"/>
<keyword evidence="2" id="KW-0645">Protease</keyword>
<evidence type="ECO:0000256" key="2">
    <source>
        <dbReference type="ARBA" id="ARBA00022670"/>
    </source>
</evidence>
<dbReference type="PROSITE" id="PS50106">
    <property type="entry name" value="PDZ"/>
    <property type="match status" value="1"/>
</dbReference>
<dbReference type="InterPro" id="IPR043504">
    <property type="entry name" value="Peptidase_S1_PA_chymotrypsin"/>
</dbReference>
<feature type="compositionally biased region" description="Polar residues" evidence="4">
    <location>
        <begin position="315"/>
        <end position="335"/>
    </location>
</feature>